<dbReference type="EMBL" id="FPBD01000008">
    <property type="protein sequence ID" value="SFU08802.1"/>
    <property type="molecule type" value="Genomic_DNA"/>
</dbReference>
<keyword evidence="6 8" id="KW-0807">Transducer</keyword>
<dbReference type="InterPro" id="IPR004089">
    <property type="entry name" value="MCPsignal_dom"/>
</dbReference>
<evidence type="ECO:0000256" key="1">
    <source>
        <dbReference type="ARBA" id="ARBA00004651"/>
    </source>
</evidence>
<evidence type="ECO:0000256" key="7">
    <source>
        <dbReference type="ARBA" id="ARBA00029447"/>
    </source>
</evidence>
<evidence type="ECO:0000256" key="2">
    <source>
        <dbReference type="ARBA" id="ARBA00022475"/>
    </source>
</evidence>
<evidence type="ECO:0000256" key="6">
    <source>
        <dbReference type="ARBA" id="ARBA00023224"/>
    </source>
</evidence>
<keyword evidence="3" id="KW-0812">Transmembrane</keyword>
<dbReference type="SMART" id="SM01049">
    <property type="entry name" value="Cache_2"/>
    <property type="match status" value="1"/>
</dbReference>
<accession>A0A1I7DAQ9</accession>
<dbReference type="InterPro" id="IPR004090">
    <property type="entry name" value="Chemotax_Me-accpt_rcpt"/>
</dbReference>
<dbReference type="Pfam" id="PF17200">
    <property type="entry name" value="sCache_2"/>
    <property type="match status" value="1"/>
</dbReference>
<dbReference type="GO" id="GO:0004888">
    <property type="term" value="F:transmembrane signaling receptor activity"/>
    <property type="evidence" value="ECO:0007669"/>
    <property type="project" value="InterPro"/>
</dbReference>
<dbReference type="Gene3D" id="1.10.287.950">
    <property type="entry name" value="Methyl-accepting chemotaxis protein"/>
    <property type="match status" value="1"/>
</dbReference>
<evidence type="ECO:0000256" key="9">
    <source>
        <dbReference type="SAM" id="Coils"/>
    </source>
</evidence>
<dbReference type="PRINTS" id="PR00260">
    <property type="entry name" value="CHEMTRNSDUCR"/>
</dbReference>
<dbReference type="PANTHER" id="PTHR32089:SF119">
    <property type="entry name" value="METHYL-ACCEPTING CHEMOTAXIS PROTEIN CTPL"/>
    <property type="match status" value="1"/>
</dbReference>
<dbReference type="Pfam" id="PF00015">
    <property type="entry name" value="MCPsignal"/>
    <property type="match status" value="1"/>
</dbReference>
<feature type="domain" description="Methyl-accepting transducer" evidence="10">
    <location>
        <begin position="298"/>
        <end position="541"/>
    </location>
</feature>
<comment type="subcellular location">
    <subcellularLocation>
        <location evidence="1">Cell membrane</location>
        <topology evidence="1">Multi-pass membrane protein</topology>
    </subcellularLocation>
</comment>
<keyword evidence="4" id="KW-1133">Transmembrane helix</keyword>
<evidence type="ECO:0000256" key="4">
    <source>
        <dbReference type="ARBA" id="ARBA00022989"/>
    </source>
</evidence>
<dbReference type="Gene3D" id="6.10.340.10">
    <property type="match status" value="1"/>
</dbReference>
<evidence type="ECO:0000313" key="11">
    <source>
        <dbReference type="EMBL" id="SFU08802.1"/>
    </source>
</evidence>
<dbReference type="Gene3D" id="3.30.450.20">
    <property type="entry name" value="PAS domain"/>
    <property type="match status" value="1"/>
</dbReference>
<evidence type="ECO:0000259" key="10">
    <source>
        <dbReference type="PROSITE" id="PS50111"/>
    </source>
</evidence>
<feature type="coiled-coil region" evidence="9">
    <location>
        <begin position="432"/>
        <end position="459"/>
    </location>
</feature>
<dbReference type="PANTHER" id="PTHR32089">
    <property type="entry name" value="METHYL-ACCEPTING CHEMOTAXIS PROTEIN MCPB"/>
    <property type="match status" value="1"/>
</dbReference>
<dbReference type="AlphaFoldDB" id="A0A1I7DAQ9"/>
<dbReference type="Proteomes" id="UP000183371">
    <property type="component" value="Unassembled WGS sequence"/>
</dbReference>
<evidence type="ECO:0000313" key="12">
    <source>
        <dbReference type="Proteomes" id="UP000183371"/>
    </source>
</evidence>
<keyword evidence="5" id="KW-0472">Membrane</keyword>
<dbReference type="GO" id="GO:0007165">
    <property type="term" value="P:signal transduction"/>
    <property type="evidence" value="ECO:0007669"/>
    <property type="project" value="UniProtKB-KW"/>
</dbReference>
<evidence type="ECO:0000256" key="5">
    <source>
        <dbReference type="ARBA" id="ARBA00023136"/>
    </source>
</evidence>
<dbReference type="InterPro" id="IPR033480">
    <property type="entry name" value="sCache_2"/>
</dbReference>
<protein>
    <submittedName>
        <fullName evidence="11">Methyl-accepting chemotaxis sensory transducer with Cache sensor</fullName>
    </submittedName>
</protein>
<sequence length="561" mass="61440">MASFMPRTLRARIWGALGILFLCFLIGAAFQSYVLYQSLLTAKNRELTSIITAANSITRQYYEREVDGTLTREEAQAAASAALNALRYDGKEYVFIFSYDYDGVMHPFNSSFLGANQRNTKDGDGKPFVLEMVDAAKQNGSGYVTYNYINEHGEANPKLSYVESFPEWEWVIGTGVQKSKLFMNLEEAISKPLLILGPLLLGSLIIGLLLGKRVAAAVEWLCSSLLKLSNGNLNFESVYNNSQDELGDVSRALTKFRDQAEQQRQMEAETRKNYEANLEREKLVMNAVEDFRNTYSSAVGVLNSLAERMRGTALSFRQFAQNSEEGAISATTGAQQASASVQSVAAASEELTASIQEIRDQVNRTVSFVGNTKATAANCQEDAVVLQKLNLDVSEFLEQIKGISNKTKLLALNATIEAARAGAHGAGFAVVATEVKDLAEQTEKAAEELEAHVLSASSRTESNVASLERIGEEVEQVVSYMTAISCSVEQQQSSTEEISRSSQASAQGTEAATANFEMVANAAGETRTQAEELQRSADDISEHIDQLNKQTEQFLLRVQQV</sequence>
<keyword evidence="9" id="KW-0175">Coiled coil</keyword>
<dbReference type="GO" id="GO:0005886">
    <property type="term" value="C:plasma membrane"/>
    <property type="evidence" value="ECO:0007669"/>
    <property type="project" value="UniProtKB-SubCell"/>
</dbReference>
<keyword evidence="2" id="KW-1003">Cell membrane</keyword>
<evidence type="ECO:0000256" key="3">
    <source>
        <dbReference type="ARBA" id="ARBA00022692"/>
    </source>
</evidence>
<dbReference type="GO" id="GO:0006935">
    <property type="term" value="P:chemotaxis"/>
    <property type="evidence" value="ECO:0007669"/>
    <property type="project" value="InterPro"/>
</dbReference>
<evidence type="ECO:0000256" key="8">
    <source>
        <dbReference type="PROSITE-ProRule" id="PRU00284"/>
    </source>
</evidence>
<dbReference type="SMART" id="SM00283">
    <property type="entry name" value="MA"/>
    <property type="match status" value="1"/>
</dbReference>
<gene>
    <name evidence="11" type="ORF">SAMN05444141_10879</name>
</gene>
<organism evidence="11 12">
    <name type="scientific">Pseudovibrio denitrificans</name>
    <dbReference type="NCBI Taxonomy" id="258256"/>
    <lineage>
        <taxon>Bacteria</taxon>
        <taxon>Pseudomonadati</taxon>
        <taxon>Pseudomonadota</taxon>
        <taxon>Alphaproteobacteria</taxon>
        <taxon>Hyphomicrobiales</taxon>
        <taxon>Stappiaceae</taxon>
        <taxon>Pseudovibrio</taxon>
    </lineage>
</organism>
<keyword evidence="12" id="KW-1185">Reference proteome</keyword>
<comment type="similarity">
    <text evidence="7">Belongs to the methyl-accepting chemotaxis (MCP) protein family.</text>
</comment>
<dbReference type="SUPFAM" id="SSF58104">
    <property type="entry name" value="Methyl-accepting chemotaxis protein (MCP) signaling domain"/>
    <property type="match status" value="1"/>
</dbReference>
<dbReference type="PROSITE" id="PS50111">
    <property type="entry name" value="CHEMOTAXIS_TRANSDUC_2"/>
    <property type="match status" value="1"/>
</dbReference>
<proteinExistence type="inferred from homology"/>
<reference evidence="12" key="1">
    <citation type="submission" date="2016-10" db="EMBL/GenBank/DDBJ databases">
        <authorList>
            <person name="Varghese N."/>
            <person name="Submissions S."/>
        </authorList>
    </citation>
    <scope>NUCLEOTIDE SEQUENCE [LARGE SCALE GENOMIC DNA]</scope>
    <source>
        <strain evidence="12">DSM 17465</strain>
    </source>
</reference>
<name>A0A1I7DAQ9_9HYPH</name>